<dbReference type="EMBL" id="CP097357">
    <property type="protein sequence ID" value="UYV30383.1"/>
    <property type="molecule type" value="Genomic_DNA"/>
</dbReference>
<organism evidence="1 2">
    <name type="scientific">Vibrio parahaemolyticus</name>
    <dbReference type="NCBI Taxonomy" id="670"/>
    <lineage>
        <taxon>Bacteria</taxon>
        <taxon>Pseudomonadati</taxon>
        <taxon>Pseudomonadota</taxon>
        <taxon>Gammaproteobacteria</taxon>
        <taxon>Vibrionales</taxon>
        <taxon>Vibrionaceae</taxon>
        <taxon>Vibrio</taxon>
    </lineage>
</organism>
<proteinExistence type="predicted"/>
<name>A0AA46Z679_VIBPH</name>
<protein>
    <submittedName>
        <fullName evidence="1">Uncharacterized protein</fullName>
    </submittedName>
</protein>
<keyword evidence="1" id="KW-0614">Plasmid</keyword>
<sequence>MAKISTKNLLGVLKDSVCIEHGNSGFLTMRAMKAIALASSMALAGCASPAMQSVQDSIDMSYGQKQIAEVNGNTFADIVDHSKSGLYKHPLYDDKVVVFEFSHDKDASDSIRNDLSEFGIDPDVYDWNRMLKDMLQDEKSLASRHIQDPNPLNADINYSYVNQAVYKDFRSQNPVNEDIARAMTLFVMMHEAGHSVEHQQVGAIDAAKLIFSQKQLYMLENSSDVIGSAKTINVLHESGASQEFINEFLNEAIRDRKAVVRAHNKEIENEGSHNPTHRTVPSLAFVKSLYNKDPEQFHRLTNSDIEKMAEIIATKVIDYDFNRDFVEHSLTVIDRVKTKDDLDRVNQQFEFGLVTEQFLEHIHKSSPSGKTEKINQAASALLDAVNKSGNESWIAIASELSSNTKHYYKAFKIDKVEASRELLQKGLGEMTINDVKQQRMIAYVDKFDGFTHDMMSELENSSVWVNNERTNDKNLQVAQSNMSYGI</sequence>
<reference evidence="1" key="1">
    <citation type="submission" date="2022-05" db="EMBL/GenBank/DDBJ databases">
        <title>Megaplasmid of Vibrio parahaemolyticus.</title>
        <authorList>
            <person name="Strauch E."/>
            <person name="Borowiak M."/>
        </authorList>
    </citation>
    <scope>NUCLEOTIDE SEQUENCE</scope>
    <source>
        <strain evidence="1">16-VB00198</strain>
        <plasmid evidence="1">pVP-16-VB00198-1</plasmid>
    </source>
</reference>
<geneLocation type="plasmid" evidence="1 2">
    <name>pVP-16-VB00198-1</name>
</geneLocation>
<evidence type="ECO:0000313" key="1">
    <source>
        <dbReference type="EMBL" id="UYV30383.1"/>
    </source>
</evidence>
<dbReference type="AlphaFoldDB" id="A0AA46Z679"/>
<dbReference type="Proteomes" id="UP001163036">
    <property type="component" value="Plasmid pVP-16-VB00198-1"/>
</dbReference>
<accession>A0AA46Z679</accession>
<dbReference type="RefSeq" id="WP_053312649.1">
    <property type="nucleotide sequence ID" value="NZ_CP062152.1"/>
</dbReference>
<evidence type="ECO:0000313" key="2">
    <source>
        <dbReference type="Proteomes" id="UP001163036"/>
    </source>
</evidence>
<gene>
    <name evidence="1" type="ORF">M5598_25585</name>
</gene>